<dbReference type="InterPro" id="IPR000873">
    <property type="entry name" value="AMP-dep_synth/lig_dom"/>
</dbReference>
<evidence type="ECO:0000256" key="3">
    <source>
        <dbReference type="ARBA" id="ARBA00022741"/>
    </source>
</evidence>
<name>A0A507CA02_9FUNG</name>
<proteinExistence type="inferred from homology"/>
<evidence type="ECO:0000313" key="10">
    <source>
        <dbReference type="Proteomes" id="UP000319731"/>
    </source>
</evidence>
<dbReference type="Gene3D" id="3.40.50.12780">
    <property type="entry name" value="N-terminal domain of ligase-like"/>
    <property type="match status" value="1"/>
</dbReference>
<reference evidence="9 10" key="1">
    <citation type="journal article" date="2019" name="Sci. Rep.">
        <title>Comparative genomics of chytrid fungi reveal insights into the obligate biotrophic and pathogenic lifestyle of Synchytrium endobioticum.</title>
        <authorList>
            <person name="van de Vossenberg B.T.L.H."/>
            <person name="Warris S."/>
            <person name="Nguyen H.D.T."/>
            <person name="van Gent-Pelzer M.P.E."/>
            <person name="Joly D.L."/>
            <person name="van de Geest H.C."/>
            <person name="Bonants P.J.M."/>
            <person name="Smith D.S."/>
            <person name="Levesque C.A."/>
            <person name="van der Lee T.A.J."/>
        </authorList>
    </citation>
    <scope>NUCLEOTIDE SEQUENCE [LARGE SCALE GENOMIC DNA]</scope>
    <source>
        <strain evidence="9 10">JEL517</strain>
    </source>
</reference>
<keyword evidence="2 5" id="KW-0436">Ligase</keyword>
<evidence type="ECO:0000259" key="6">
    <source>
        <dbReference type="Pfam" id="PF00501"/>
    </source>
</evidence>
<evidence type="ECO:0000256" key="2">
    <source>
        <dbReference type="ARBA" id="ARBA00022598"/>
    </source>
</evidence>
<dbReference type="InterPro" id="IPR045851">
    <property type="entry name" value="AMP-bd_C_sf"/>
</dbReference>
<dbReference type="InterPro" id="IPR020845">
    <property type="entry name" value="AMP-binding_CS"/>
</dbReference>
<dbReference type="OrthoDB" id="1706066at2759"/>
<dbReference type="GO" id="GO:0005524">
    <property type="term" value="F:ATP binding"/>
    <property type="evidence" value="ECO:0007669"/>
    <property type="project" value="UniProtKB-UniRule"/>
</dbReference>
<dbReference type="GO" id="GO:0019427">
    <property type="term" value="P:acetyl-CoA biosynthetic process from acetate"/>
    <property type="evidence" value="ECO:0007669"/>
    <property type="project" value="InterPro"/>
</dbReference>
<dbReference type="SUPFAM" id="SSF56801">
    <property type="entry name" value="Acetyl-CoA synthetase-like"/>
    <property type="match status" value="1"/>
</dbReference>
<keyword evidence="3 5" id="KW-0547">Nucleotide-binding</keyword>
<dbReference type="PANTHER" id="PTHR24095:SF14">
    <property type="entry name" value="ACETYL-COENZYME A SYNTHETASE 1"/>
    <property type="match status" value="1"/>
</dbReference>
<dbReference type="InterPro" id="IPR011904">
    <property type="entry name" value="Ac_CoA_lig"/>
</dbReference>
<dbReference type="GeneID" id="42003016"/>
<accession>A0A507CA02</accession>
<dbReference type="RefSeq" id="XP_031026384.1">
    <property type="nucleotide sequence ID" value="XM_031167719.1"/>
</dbReference>
<dbReference type="GO" id="GO:0003987">
    <property type="term" value="F:acetate-CoA ligase activity"/>
    <property type="evidence" value="ECO:0007669"/>
    <property type="project" value="UniProtKB-UniRule"/>
</dbReference>
<comment type="similarity">
    <text evidence="1 5">Belongs to the ATP-dependent AMP-binding enzyme family.</text>
</comment>
<dbReference type="FunFam" id="3.40.50.12780:FF:000001">
    <property type="entry name" value="Acetyl-coenzyme A synthetase"/>
    <property type="match status" value="1"/>
</dbReference>
<dbReference type="GO" id="GO:0005829">
    <property type="term" value="C:cytosol"/>
    <property type="evidence" value="ECO:0007669"/>
    <property type="project" value="TreeGrafter"/>
</dbReference>
<feature type="domain" description="Acetyl-coenzyme A synthetase N-terminal" evidence="8">
    <location>
        <begin position="105"/>
        <end position="161"/>
    </location>
</feature>
<evidence type="ECO:0000259" key="7">
    <source>
        <dbReference type="Pfam" id="PF13193"/>
    </source>
</evidence>
<gene>
    <name evidence="9" type="ORF">SmJEL517_g01791</name>
</gene>
<dbReference type="PROSITE" id="PS00455">
    <property type="entry name" value="AMP_BINDING"/>
    <property type="match status" value="1"/>
</dbReference>
<comment type="caution">
    <text evidence="9">The sequence shown here is derived from an EMBL/GenBank/DDBJ whole genome shotgun (WGS) entry which is preliminary data.</text>
</comment>
<feature type="domain" description="AMP-binding enzyme C-terminal" evidence="7">
    <location>
        <begin position="611"/>
        <end position="689"/>
    </location>
</feature>
<keyword evidence="10" id="KW-1185">Reference proteome</keyword>
<keyword evidence="4 5" id="KW-0067">ATP-binding</keyword>
<dbReference type="EC" id="6.2.1.1" evidence="5"/>
<evidence type="ECO:0000313" key="9">
    <source>
        <dbReference type="EMBL" id="TPX35999.1"/>
    </source>
</evidence>
<protein>
    <recommendedName>
        <fullName evidence="5">Acetyl-coenzyme A synthetase</fullName>
        <ecNumber evidence="5">6.2.1.1</ecNumber>
    </recommendedName>
</protein>
<dbReference type="Gene3D" id="3.30.300.30">
    <property type="match status" value="1"/>
</dbReference>
<dbReference type="AlphaFoldDB" id="A0A507CA02"/>
<dbReference type="CDD" id="cd05966">
    <property type="entry name" value="ACS"/>
    <property type="match status" value="1"/>
</dbReference>
<evidence type="ECO:0000256" key="1">
    <source>
        <dbReference type="ARBA" id="ARBA00006432"/>
    </source>
</evidence>
<evidence type="ECO:0000256" key="5">
    <source>
        <dbReference type="RuleBase" id="RU361147"/>
    </source>
</evidence>
<dbReference type="Pfam" id="PF00501">
    <property type="entry name" value="AMP-binding"/>
    <property type="match status" value="1"/>
</dbReference>
<dbReference type="Proteomes" id="UP000319731">
    <property type="component" value="Unassembled WGS sequence"/>
</dbReference>
<dbReference type="GO" id="GO:0016208">
    <property type="term" value="F:AMP binding"/>
    <property type="evidence" value="ECO:0007669"/>
    <property type="project" value="InterPro"/>
</dbReference>
<organism evidence="9 10">
    <name type="scientific">Synchytrium microbalum</name>
    <dbReference type="NCBI Taxonomy" id="1806994"/>
    <lineage>
        <taxon>Eukaryota</taxon>
        <taxon>Fungi</taxon>
        <taxon>Fungi incertae sedis</taxon>
        <taxon>Chytridiomycota</taxon>
        <taxon>Chytridiomycota incertae sedis</taxon>
        <taxon>Chytridiomycetes</taxon>
        <taxon>Synchytriales</taxon>
        <taxon>Synchytriaceae</taxon>
        <taxon>Synchytrium</taxon>
    </lineage>
</organism>
<dbReference type="InterPro" id="IPR025110">
    <property type="entry name" value="AMP-bd_C"/>
</dbReference>
<dbReference type="PANTHER" id="PTHR24095">
    <property type="entry name" value="ACETYL-COENZYME A SYNTHETASE"/>
    <property type="match status" value="1"/>
</dbReference>
<evidence type="ECO:0000256" key="4">
    <source>
        <dbReference type="ARBA" id="ARBA00022840"/>
    </source>
</evidence>
<comment type="catalytic activity">
    <reaction evidence="5">
        <text>acetate + ATP + CoA = acetyl-CoA + AMP + diphosphate</text>
        <dbReference type="Rhea" id="RHEA:23176"/>
        <dbReference type="ChEBI" id="CHEBI:30089"/>
        <dbReference type="ChEBI" id="CHEBI:30616"/>
        <dbReference type="ChEBI" id="CHEBI:33019"/>
        <dbReference type="ChEBI" id="CHEBI:57287"/>
        <dbReference type="ChEBI" id="CHEBI:57288"/>
        <dbReference type="ChEBI" id="CHEBI:456215"/>
        <dbReference type="EC" id="6.2.1.1"/>
    </reaction>
</comment>
<dbReference type="STRING" id="1806994.A0A507CA02"/>
<dbReference type="NCBIfam" id="TIGR02188">
    <property type="entry name" value="Ac_CoA_lig_AcsA"/>
    <property type="match status" value="1"/>
</dbReference>
<dbReference type="InterPro" id="IPR032387">
    <property type="entry name" value="ACAS_N"/>
</dbReference>
<dbReference type="EMBL" id="QEAO01000006">
    <property type="protein sequence ID" value="TPX35999.1"/>
    <property type="molecule type" value="Genomic_DNA"/>
</dbReference>
<dbReference type="Pfam" id="PF16177">
    <property type="entry name" value="ACAS_N"/>
    <property type="match status" value="1"/>
</dbReference>
<dbReference type="NCBIfam" id="NF001208">
    <property type="entry name" value="PRK00174.1"/>
    <property type="match status" value="1"/>
</dbReference>
<dbReference type="InterPro" id="IPR042099">
    <property type="entry name" value="ANL_N_sf"/>
</dbReference>
<evidence type="ECO:0000259" key="8">
    <source>
        <dbReference type="Pfam" id="PF16177"/>
    </source>
</evidence>
<dbReference type="Pfam" id="PF13193">
    <property type="entry name" value="AMP-binding_C"/>
    <property type="match status" value="1"/>
</dbReference>
<feature type="domain" description="AMP-dependent synthetase/ligase" evidence="6">
    <location>
        <begin position="163"/>
        <end position="554"/>
    </location>
</feature>
<sequence length="739" mass="80841">MIISRTCSRVVAKASRSQIRCIAASPNLTVSHATNNVGTRPLHARLGQRSSFHVSTKLSQASSQAQTELDMDNVLNKEDPTVKTYQPPPIRAGNPIPHIPDMATYHKMYDESIKDPDAFWGRMAKEMLVWQRPFDVVRSGSYEDGDIAWFSGGQLNASVNCVDRWAVKDPNRVAIIWEADEPGNSQTITYKELLAEVCQFANVLKKYGVRKGDTVAIYLPMIPEAAIAMLACARIGAIHSVIFAGFSAEALRDRMRDASCSLLITADEGRRGGKSVRLKKIADEALKECPDVKSVIVYQRTGNPDVAMTPGRDVYWNEEIATQRPVCPAESMDSEDPLFMLYTSGSTGKPKGVVHTTGGYLMSVAATSKYVFDLHEGDRHACMADVGWITGHSYIVYGPLACGVTTFLFESIPTYPDGSRYWQCIQDHKLTQFYTAPTAIRALRPLGDDLITPYDLSSLRVLGSVGEPINPETWLWYYNMVGRGTAAVVDTYWQTETGSIILTPLPGSHAVKPGSATLPFFGIEPVILEPTTGAELKGEATGVLALKGTFPSVARTIHGDHGRYHDVYMKPYKGFYFTGDGVSRDHDGYYWIRGRVDDVINVSGHRMSTAEVESALVAHPGCAEAAVVGIPDDVTGQALVCFCTPKSHHIGASDLEKGLSAQVRTTIGPFATPKRVVVTPDLPKTRSGKIMRRVLRKIASMEVTKADLADPERIRAVLGDTSTLADPGVIDILVEKMSH</sequence>